<reference evidence="2" key="1">
    <citation type="submission" date="2021-03" db="EMBL/GenBank/DDBJ databases">
        <title>Acanthopleuribacteraceae sp. M133.</title>
        <authorList>
            <person name="Wang G."/>
        </authorList>
    </citation>
    <scope>NUCLEOTIDE SEQUENCE</scope>
    <source>
        <strain evidence="2">M133</strain>
    </source>
</reference>
<dbReference type="InterPro" id="IPR016024">
    <property type="entry name" value="ARM-type_fold"/>
</dbReference>
<dbReference type="SUPFAM" id="SSF48371">
    <property type="entry name" value="ARM repeat"/>
    <property type="match status" value="1"/>
</dbReference>
<name>A0A8A4TLZ1_SULCO</name>
<feature type="compositionally biased region" description="Basic and acidic residues" evidence="1">
    <location>
        <begin position="419"/>
        <end position="433"/>
    </location>
</feature>
<keyword evidence="3" id="KW-1185">Reference proteome</keyword>
<proteinExistence type="predicted"/>
<dbReference type="Pfam" id="PF03130">
    <property type="entry name" value="HEAT_PBS"/>
    <property type="match status" value="1"/>
</dbReference>
<dbReference type="KEGG" id="scor:J3U87_31955"/>
<dbReference type="InterPro" id="IPR004155">
    <property type="entry name" value="PBS_lyase_HEAT"/>
</dbReference>
<protein>
    <submittedName>
        <fullName evidence="2">HEAT repeat domain-containing protein</fullName>
    </submittedName>
</protein>
<dbReference type="RefSeq" id="WP_237379854.1">
    <property type="nucleotide sequence ID" value="NZ_CP071793.1"/>
</dbReference>
<dbReference type="EMBL" id="CP071793">
    <property type="protein sequence ID" value="QTD50224.1"/>
    <property type="molecule type" value="Genomic_DNA"/>
</dbReference>
<dbReference type="AlphaFoldDB" id="A0A8A4TLZ1"/>
<dbReference type="InterPro" id="IPR011989">
    <property type="entry name" value="ARM-like"/>
</dbReference>
<sequence>MEIWMILGALALVVAVGVGPALSSGFLNRKGRKKWRSGLKDLGFLPEGDGAWSGTFQGSKFRYDPKKNQLQLTFSHPMSLPFELKPVRPDRLHLRKPGQRLTGDPEFDHAYTLTTQDPSSVIYFGEQVRDTLKYWSNFWLDHQIMVVVPSHDIMDARFPVSAQLTRLHELDRVLGSDASLAKRCIHNLATDSLTEFRTINAHILLQIPVATTDVQYLQEMVDIHWHLPLRLFLALFDAADKVGAFRPLVRECTIQTEDLLWHILEKLELSDRLPLVREALENPDLVREALARVVAHRDHDAIPVILRNFDTPWWGDYRREAIEALARFEDPRIGPFLAKALDGAWKTEQIEIAKALGRCGGFAQIEPLALAREQARGKYRRILDEAIARIQDRVGAGDQGWLTVSPMSDDRGALSPADDSSRGDLSPVDHEAK</sequence>
<feature type="region of interest" description="Disordered" evidence="1">
    <location>
        <begin position="401"/>
        <end position="433"/>
    </location>
</feature>
<organism evidence="2 3">
    <name type="scientific">Sulfidibacter corallicola</name>
    <dbReference type="NCBI Taxonomy" id="2818388"/>
    <lineage>
        <taxon>Bacteria</taxon>
        <taxon>Pseudomonadati</taxon>
        <taxon>Acidobacteriota</taxon>
        <taxon>Holophagae</taxon>
        <taxon>Acanthopleuribacterales</taxon>
        <taxon>Acanthopleuribacteraceae</taxon>
        <taxon>Sulfidibacter</taxon>
    </lineage>
</organism>
<dbReference type="Proteomes" id="UP000663929">
    <property type="component" value="Chromosome"/>
</dbReference>
<evidence type="ECO:0000313" key="2">
    <source>
        <dbReference type="EMBL" id="QTD50224.1"/>
    </source>
</evidence>
<evidence type="ECO:0000313" key="3">
    <source>
        <dbReference type="Proteomes" id="UP000663929"/>
    </source>
</evidence>
<accession>A0A8A4TLZ1</accession>
<dbReference type="Gene3D" id="1.25.10.10">
    <property type="entry name" value="Leucine-rich Repeat Variant"/>
    <property type="match status" value="1"/>
</dbReference>
<gene>
    <name evidence="2" type="ORF">J3U87_31955</name>
</gene>
<evidence type="ECO:0000256" key="1">
    <source>
        <dbReference type="SAM" id="MobiDB-lite"/>
    </source>
</evidence>